<evidence type="ECO:0000313" key="1">
    <source>
        <dbReference type="EMBL" id="ASV83621.1"/>
    </source>
</evidence>
<gene>
    <name evidence="1" type="ORF">CES85_4403</name>
</gene>
<proteinExistence type="predicted"/>
<reference evidence="1 2" key="1">
    <citation type="submission" date="2017-07" db="EMBL/GenBank/DDBJ databases">
        <title>Phylogenetic study on the rhizospheric bacterium Ochrobactrum sp. A44.</title>
        <authorList>
            <person name="Krzyzanowska D.M."/>
            <person name="Ossowicki A."/>
            <person name="Rajewska M."/>
            <person name="Maciag T."/>
            <person name="Kaczynski Z."/>
            <person name="Czerwicka M."/>
            <person name="Jafra S."/>
        </authorList>
    </citation>
    <scope>NUCLEOTIDE SEQUENCE [LARGE SCALE GENOMIC DNA]</scope>
    <source>
        <strain evidence="1 2">A44</strain>
    </source>
</reference>
<organism evidence="1 2">
    <name type="scientific">Ochrobactrum quorumnocens</name>
    <dbReference type="NCBI Taxonomy" id="271865"/>
    <lineage>
        <taxon>Bacteria</taxon>
        <taxon>Pseudomonadati</taxon>
        <taxon>Pseudomonadota</taxon>
        <taxon>Alphaproteobacteria</taxon>
        <taxon>Hyphomicrobiales</taxon>
        <taxon>Brucellaceae</taxon>
        <taxon>Brucella/Ochrobactrum group</taxon>
        <taxon>Ochrobactrum</taxon>
    </lineage>
</organism>
<evidence type="ECO:0000313" key="2">
    <source>
        <dbReference type="Proteomes" id="UP000215256"/>
    </source>
</evidence>
<accession>A0A248UB31</accession>
<name>A0A248UB31_9HYPH</name>
<dbReference type="KEGG" id="och:CES85_4403"/>
<sequence length="59" mass="6488">MVPPAIPKAALIGLCINKISKRMHLGILFSNMAPTLHKNGNPHVYAKHLMNSISPIYHS</sequence>
<dbReference type="AlphaFoldDB" id="A0A248UB31"/>
<protein>
    <submittedName>
        <fullName evidence="1">Uncharacterized protein</fullName>
    </submittedName>
</protein>
<dbReference type="EMBL" id="CP022603">
    <property type="protein sequence ID" value="ASV83621.1"/>
    <property type="molecule type" value="Genomic_DNA"/>
</dbReference>
<dbReference type="Proteomes" id="UP000215256">
    <property type="component" value="Chromosome 2"/>
</dbReference>